<dbReference type="AlphaFoldDB" id="A0A2G8TB41"/>
<keyword evidence="2" id="KW-1003">Cell membrane</keyword>
<feature type="transmembrane region" description="Helical" evidence="6">
    <location>
        <begin position="99"/>
        <end position="119"/>
    </location>
</feature>
<evidence type="ECO:0000313" key="7">
    <source>
        <dbReference type="EMBL" id="PIL43277.1"/>
    </source>
</evidence>
<evidence type="ECO:0000256" key="1">
    <source>
        <dbReference type="ARBA" id="ARBA00004651"/>
    </source>
</evidence>
<feature type="transmembrane region" description="Helical" evidence="6">
    <location>
        <begin position="375"/>
        <end position="396"/>
    </location>
</feature>
<feature type="transmembrane region" description="Helical" evidence="6">
    <location>
        <begin position="309"/>
        <end position="332"/>
    </location>
</feature>
<name>A0A2G8TB41_9BURK</name>
<feature type="transmembrane region" description="Helical" evidence="6">
    <location>
        <begin position="60"/>
        <end position="79"/>
    </location>
</feature>
<evidence type="ECO:0000256" key="6">
    <source>
        <dbReference type="SAM" id="Phobius"/>
    </source>
</evidence>
<keyword evidence="4 6" id="KW-1133">Transmembrane helix</keyword>
<feature type="transmembrane region" description="Helical" evidence="6">
    <location>
        <begin position="20"/>
        <end position="48"/>
    </location>
</feature>
<dbReference type="InterPro" id="IPR050833">
    <property type="entry name" value="Poly_Biosynth_Transport"/>
</dbReference>
<evidence type="ECO:0000256" key="3">
    <source>
        <dbReference type="ARBA" id="ARBA00022692"/>
    </source>
</evidence>
<organism evidence="7 8">
    <name type="scientific">Massilia eurypsychrophila</name>
    <dbReference type="NCBI Taxonomy" id="1485217"/>
    <lineage>
        <taxon>Bacteria</taxon>
        <taxon>Pseudomonadati</taxon>
        <taxon>Pseudomonadota</taxon>
        <taxon>Betaproteobacteria</taxon>
        <taxon>Burkholderiales</taxon>
        <taxon>Oxalobacteraceae</taxon>
        <taxon>Telluria group</taxon>
        <taxon>Massilia</taxon>
    </lineage>
</organism>
<dbReference type="OrthoDB" id="103403at2"/>
<comment type="subcellular location">
    <subcellularLocation>
        <location evidence="1">Cell membrane</location>
        <topology evidence="1">Multi-pass membrane protein</topology>
    </subcellularLocation>
</comment>
<evidence type="ECO:0000313" key="8">
    <source>
        <dbReference type="Proteomes" id="UP000230390"/>
    </source>
</evidence>
<feature type="transmembrane region" description="Helical" evidence="6">
    <location>
        <begin position="402"/>
        <end position="422"/>
    </location>
</feature>
<proteinExistence type="predicted"/>
<sequence length="439" mass="47076">MFTHMKNLFASLSLGRTPDLRLNLSVAIGSTVIRQVLASGLYFIAMWITTRQLGPHQNGVLATALLLPQSLYAFLNFGLGPSHVYHLSSGAGNLRRMRAANWILALSLWIAVVIVISISSETTIAKYLPGIAKSAALYASVLFPLMLLAAWSSSLIQGNRDYQVYNKTLLIQPFVFCAAVIALYAADAVSVLAVMSCYILSQGSLWLLSEAKIRRFGASAASKTYNFAGAIKYGLRAHISNVVTFLNYRIALYLVSYMLGAAVTGKYAVSIQLAEVLWLISSAAATIVFPESAAHSRAPAELHKMIRRIARTVFQVTLAGACVAAALAPFAIPWIFGAAYQGSVVPFLILLPGIVVWSYMSVMANSLAGMGYQKINIQGALICLAINVAGCVVAIPRMGANGAALASTLAFSTTALFTVICYRKIMAEKLAAASEKTKR</sequence>
<keyword evidence="3 6" id="KW-0812">Transmembrane</keyword>
<feature type="transmembrane region" description="Helical" evidence="6">
    <location>
        <begin position="269"/>
        <end position="289"/>
    </location>
</feature>
<evidence type="ECO:0000256" key="2">
    <source>
        <dbReference type="ARBA" id="ARBA00022475"/>
    </source>
</evidence>
<feature type="transmembrane region" description="Helical" evidence="6">
    <location>
        <begin position="242"/>
        <end position="263"/>
    </location>
</feature>
<dbReference type="Proteomes" id="UP000230390">
    <property type="component" value="Unassembled WGS sequence"/>
</dbReference>
<feature type="transmembrane region" description="Helical" evidence="6">
    <location>
        <begin position="164"/>
        <end position="185"/>
    </location>
</feature>
<feature type="transmembrane region" description="Helical" evidence="6">
    <location>
        <begin position="191"/>
        <end position="208"/>
    </location>
</feature>
<keyword evidence="8" id="KW-1185">Reference proteome</keyword>
<feature type="transmembrane region" description="Helical" evidence="6">
    <location>
        <begin position="344"/>
        <end position="363"/>
    </location>
</feature>
<feature type="transmembrane region" description="Helical" evidence="6">
    <location>
        <begin position="131"/>
        <end position="152"/>
    </location>
</feature>
<dbReference type="Pfam" id="PF13440">
    <property type="entry name" value="Polysacc_synt_3"/>
    <property type="match status" value="1"/>
</dbReference>
<keyword evidence="5 6" id="KW-0472">Membrane</keyword>
<accession>A0A2G8TB41</accession>
<reference evidence="7 8" key="1">
    <citation type="submission" date="2017-10" db="EMBL/GenBank/DDBJ databases">
        <title>Massilia psychrophilum sp. nov., a novel purple-pigmented bacterium isolated from Tianshan glacier, Xinjiang Municipality, China.</title>
        <authorList>
            <person name="Wang H."/>
        </authorList>
    </citation>
    <scope>NUCLEOTIDE SEQUENCE [LARGE SCALE GENOMIC DNA]</scope>
    <source>
        <strain evidence="7 8">JCM 30074</strain>
    </source>
</reference>
<dbReference type="GO" id="GO:0005886">
    <property type="term" value="C:plasma membrane"/>
    <property type="evidence" value="ECO:0007669"/>
    <property type="project" value="UniProtKB-SubCell"/>
</dbReference>
<protein>
    <submittedName>
        <fullName evidence="7">Uncharacterized protein</fullName>
    </submittedName>
</protein>
<gene>
    <name evidence="7" type="ORF">CR105_19890</name>
</gene>
<evidence type="ECO:0000256" key="5">
    <source>
        <dbReference type="ARBA" id="ARBA00023136"/>
    </source>
</evidence>
<comment type="caution">
    <text evidence="7">The sequence shown here is derived from an EMBL/GenBank/DDBJ whole genome shotgun (WGS) entry which is preliminary data.</text>
</comment>
<dbReference type="PANTHER" id="PTHR30250">
    <property type="entry name" value="PST FAMILY PREDICTED COLANIC ACID TRANSPORTER"/>
    <property type="match status" value="1"/>
</dbReference>
<dbReference type="PANTHER" id="PTHR30250:SF11">
    <property type="entry name" value="O-ANTIGEN TRANSPORTER-RELATED"/>
    <property type="match status" value="1"/>
</dbReference>
<dbReference type="EMBL" id="PDOC01000015">
    <property type="protein sequence ID" value="PIL43277.1"/>
    <property type="molecule type" value="Genomic_DNA"/>
</dbReference>
<evidence type="ECO:0000256" key="4">
    <source>
        <dbReference type="ARBA" id="ARBA00022989"/>
    </source>
</evidence>